<proteinExistence type="inferred from homology"/>
<evidence type="ECO:0000256" key="11">
    <source>
        <dbReference type="ARBA" id="ARBA00038053"/>
    </source>
</evidence>
<keyword evidence="5" id="KW-0133">Cell shape</keyword>
<feature type="transmembrane region" description="Helical" evidence="17">
    <location>
        <begin position="320"/>
        <end position="341"/>
    </location>
</feature>
<dbReference type="GO" id="GO:0015648">
    <property type="term" value="F:lipid-linked peptidoglycan transporter activity"/>
    <property type="evidence" value="ECO:0007669"/>
    <property type="project" value="TreeGrafter"/>
</dbReference>
<feature type="transmembrane region" description="Helical" evidence="17">
    <location>
        <begin position="64"/>
        <end position="89"/>
    </location>
</feature>
<dbReference type="InterPro" id="IPR001182">
    <property type="entry name" value="FtsW/RodA"/>
</dbReference>
<dbReference type="GO" id="GO:0005886">
    <property type="term" value="C:plasma membrane"/>
    <property type="evidence" value="ECO:0007669"/>
    <property type="project" value="TreeGrafter"/>
</dbReference>
<sequence length="427" mass="47564">MSNLIKKLRMKIKKIFDKLKRLFTSRGTDKSIYASVIILSVLGVVMIGSAAVGGVTDESETITLAVRMMISQTVFVIAGVIMMIFLARVFKTRFIGHTSSLTIYVVGIIAMIICVFWSDSKGSHAWIKLGSISIQPAEFMKIAMILILSYFLTENESSFKVKGEFRDEEMKREFYREKLMKCVVLPMILVGVVVSIGLFVQDDFGTTVILALICFMCFIATPRRYYKKYKRIAWLIIAIGSVALVVLGTLVLEPYQLNRIYIWLDPLIDPSNRSYQIINSLIAFSNGGLFGLGFGNSKQKFGYIPESHNDFIGAIIYEELGLLGLALIIVPTCIIIFKLLKYSNEVKENKSKIILLGIASYFFFHLLINLGGVSGLIPMTGVPILLVSDGGSSTICAFISIGIAQAIIAKHNRQKYSLDSKYVPDLQ</sequence>
<keyword evidence="6" id="KW-0573">Peptidoglycan synthesis</keyword>
<evidence type="ECO:0000256" key="4">
    <source>
        <dbReference type="ARBA" id="ARBA00022692"/>
    </source>
</evidence>
<feature type="transmembrane region" description="Helical" evidence="17">
    <location>
        <begin position="179"/>
        <end position="198"/>
    </location>
</feature>
<protein>
    <recommendedName>
        <fullName evidence="12">Probable peptidoglycan glycosyltransferase FtsW</fullName>
        <ecNumber evidence="14">2.4.99.28</ecNumber>
    </recommendedName>
    <alternativeName>
        <fullName evidence="13">Cell division protein FtsW</fullName>
    </alternativeName>
    <alternativeName>
        <fullName evidence="10">Cell wall polymerase</fullName>
    </alternativeName>
    <alternativeName>
        <fullName evidence="9">Peptidoglycan polymerase</fullName>
    </alternativeName>
</protein>
<evidence type="ECO:0000256" key="1">
    <source>
        <dbReference type="ARBA" id="ARBA00004141"/>
    </source>
</evidence>
<evidence type="ECO:0000256" key="2">
    <source>
        <dbReference type="ARBA" id="ARBA00022676"/>
    </source>
</evidence>
<keyword evidence="2" id="KW-0328">Glycosyltransferase</keyword>
<accession>A0A921GC06</accession>
<dbReference type="Proteomes" id="UP000749320">
    <property type="component" value="Unassembled WGS sequence"/>
</dbReference>
<comment type="similarity">
    <text evidence="11">Belongs to the SEDS family. FtsW subfamily.</text>
</comment>
<reference evidence="18" key="2">
    <citation type="submission" date="2021-09" db="EMBL/GenBank/DDBJ databases">
        <authorList>
            <person name="Gilroy R."/>
        </authorList>
    </citation>
    <scope>NUCLEOTIDE SEQUENCE</scope>
    <source>
        <strain evidence="18">CHK193-16274</strain>
    </source>
</reference>
<feature type="transmembrane region" description="Helical" evidence="17">
    <location>
        <begin position="383"/>
        <end position="408"/>
    </location>
</feature>
<dbReference type="Pfam" id="PF01098">
    <property type="entry name" value="FTSW_RODA_SPOVE"/>
    <property type="match status" value="1"/>
</dbReference>
<evidence type="ECO:0000256" key="6">
    <source>
        <dbReference type="ARBA" id="ARBA00022984"/>
    </source>
</evidence>
<feature type="transmembrane region" description="Helical" evidence="17">
    <location>
        <begin position="31"/>
        <end position="52"/>
    </location>
</feature>
<dbReference type="GO" id="GO:0009252">
    <property type="term" value="P:peptidoglycan biosynthetic process"/>
    <property type="evidence" value="ECO:0007669"/>
    <property type="project" value="UniProtKB-KW"/>
</dbReference>
<evidence type="ECO:0000313" key="19">
    <source>
        <dbReference type="Proteomes" id="UP000749320"/>
    </source>
</evidence>
<feature type="transmembrane region" description="Helical" evidence="17">
    <location>
        <begin position="232"/>
        <end position="252"/>
    </location>
</feature>
<keyword evidence="7 17" id="KW-1133">Transmembrane helix</keyword>
<comment type="function">
    <text evidence="16">Peptidoglycan polymerase that is essential for cell division.</text>
</comment>
<evidence type="ECO:0000256" key="3">
    <source>
        <dbReference type="ARBA" id="ARBA00022679"/>
    </source>
</evidence>
<dbReference type="GO" id="GO:0008955">
    <property type="term" value="F:peptidoglycan glycosyltransferase activity"/>
    <property type="evidence" value="ECO:0007669"/>
    <property type="project" value="UniProtKB-EC"/>
</dbReference>
<feature type="transmembrane region" description="Helical" evidence="17">
    <location>
        <begin position="130"/>
        <end position="152"/>
    </location>
</feature>
<evidence type="ECO:0000256" key="16">
    <source>
        <dbReference type="ARBA" id="ARBA00049966"/>
    </source>
</evidence>
<dbReference type="EC" id="2.4.99.28" evidence="14"/>
<comment type="catalytic activity">
    <reaction evidence="15">
        <text>[GlcNAc-(1-&gt;4)-Mur2Ac(oyl-L-Ala-gamma-D-Glu-L-Lys-D-Ala-D-Ala)](n)-di-trans,octa-cis-undecaprenyl diphosphate + beta-D-GlcNAc-(1-&gt;4)-Mur2Ac(oyl-L-Ala-gamma-D-Glu-L-Lys-D-Ala-D-Ala)-di-trans,octa-cis-undecaprenyl diphosphate = [GlcNAc-(1-&gt;4)-Mur2Ac(oyl-L-Ala-gamma-D-Glu-L-Lys-D-Ala-D-Ala)](n+1)-di-trans,octa-cis-undecaprenyl diphosphate + di-trans,octa-cis-undecaprenyl diphosphate + H(+)</text>
        <dbReference type="Rhea" id="RHEA:23708"/>
        <dbReference type="Rhea" id="RHEA-COMP:9602"/>
        <dbReference type="Rhea" id="RHEA-COMP:9603"/>
        <dbReference type="ChEBI" id="CHEBI:15378"/>
        <dbReference type="ChEBI" id="CHEBI:58405"/>
        <dbReference type="ChEBI" id="CHEBI:60033"/>
        <dbReference type="ChEBI" id="CHEBI:78435"/>
        <dbReference type="EC" id="2.4.99.28"/>
    </reaction>
</comment>
<name>A0A921GC06_9FIRM</name>
<dbReference type="GO" id="GO:0032153">
    <property type="term" value="C:cell division site"/>
    <property type="evidence" value="ECO:0007669"/>
    <property type="project" value="TreeGrafter"/>
</dbReference>
<evidence type="ECO:0000256" key="7">
    <source>
        <dbReference type="ARBA" id="ARBA00022989"/>
    </source>
</evidence>
<keyword evidence="3" id="KW-0808">Transferase</keyword>
<dbReference type="PANTHER" id="PTHR30474">
    <property type="entry name" value="CELL CYCLE PROTEIN"/>
    <property type="match status" value="1"/>
</dbReference>
<comment type="subcellular location">
    <subcellularLocation>
        <location evidence="1">Membrane</location>
        <topology evidence="1">Multi-pass membrane protein</topology>
    </subcellularLocation>
</comment>
<feature type="transmembrane region" description="Helical" evidence="17">
    <location>
        <begin position="204"/>
        <end position="220"/>
    </location>
</feature>
<reference evidence="18" key="1">
    <citation type="journal article" date="2021" name="PeerJ">
        <title>Extensive microbial diversity within the chicken gut microbiome revealed by metagenomics and culture.</title>
        <authorList>
            <person name="Gilroy R."/>
            <person name="Ravi A."/>
            <person name="Getino M."/>
            <person name="Pursley I."/>
            <person name="Horton D.L."/>
            <person name="Alikhan N.F."/>
            <person name="Baker D."/>
            <person name="Gharbi K."/>
            <person name="Hall N."/>
            <person name="Watson M."/>
            <person name="Adriaenssens E.M."/>
            <person name="Foster-Nyarko E."/>
            <person name="Jarju S."/>
            <person name="Secka A."/>
            <person name="Antonio M."/>
            <person name="Oren A."/>
            <person name="Chaudhuri R.R."/>
            <person name="La Ragione R."/>
            <person name="Hildebrand F."/>
            <person name="Pallen M.J."/>
        </authorList>
    </citation>
    <scope>NUCLEOTIDE SEQUENCE</scope>
    <source>
        <strain evidence="18">CHK193-16274</strain>
    </source>
</reference>
<evidence type="ECO:0000256" key="9">
    <source>
        <dbReference type="ARBA" id="ARBA00032370"/>
    </source>
</evidence>
<evidence type="ECO:0000256" key="5">
    <source>
        <dbReference type="ARBA" id="ARBA00022960"/>
    </source>
</evidence>
<evidence type="ECO:0000256" key="13">
    <source>
        <dbReference type="ARBA" id="ARBA00041418"/>
    </source>
</evidence>
<dbReference type="PANTHER" id="PTHR30474:SF2">
    <property type="entry name" value="PEPTIDOGLYCAN GLYCOSYLTRANSFERASE FTSW-RELATED"/>
    <property type="match status" value="1"/>
</dbReference>
<evidence type="ECO:0000256" key="15">
    <source>
        <dbReference type="ARBA" id="ARBA00049902"/>
    </source>
</evidence>
<feature type="transmembrane region" description="Helical" evidence="17">
    <location>
        <begin position="353"/>
        <end position="377"/>
    </location>
</feature>
<dbReference type="GO" id="GO:0051301">
    <property type="term" value="P:cell division"/>
    <property type="evidence" value="ECO:0007669"/>
    <property type="project" value="InterPro"/>
</dbReference>
<gene>
    <name evidence="18" type="ORF">K8V91_08145</name>
</gene>
<dbReference type="GO" id="GO:0008360">
    <property type="term" value="P:regulation of cell shape"/>
    <property type="evidence" value="ECO:0007669"/>
    <property type="project" value="UniProtKB-KW"/>
</dbReference>
<dbReference type="EMBL" id="DYWV01000275">
    <property type="protein sequence ID" value="HJF40881.1"/>
    <property type="molecule type" value="Genomic_DNA"/>
</dbReference>
<keyword evidence="4 17" id="KW-0812">Transmembrane</keyword>
<evidence type="ECO:0000256" key="17">
    <source>
        <dbReference type="SAM" id="Phobius"/>
    </source>
</evidence>
<evidence type="ECO:0000256" key="14">
    <source>
        <dbReference type="ARBA" id="ARBA00044770"/>
    </source>
</evidence>
<comment type="caution">
    <text evidence="18">The sequence shown here is derived from an EMBL/GenBank/DDBJ whole genome shotgun (WGS) entry which is preliminary data.</text>
</comment>
<evidence type="ECO:0000256" key="8">
    <source>
        <dbReference type="ARBA" id="ARBA00023136"/>
    </source>
</evidence>
<dbReference type="RefSeq" id="WP_224758294.1">
    <property type="nucleotide sequence ID" value="NZ_CAJFOD010000103.1"/>
</dbReference>
<keyword evidence="8 17" id="KW-0472">Membrane</keyword>
<dbReference type="AlphaFoldDB" id="A0A921GC06"/>
<feature type="transmembrane region" description="Helical" evidence="17">
    <location>
        <begin position="101"/>
        <end position="118"/>
    </location>
</feature>
<organism evidence="18 19">
    <name type="scientific">Thomasclavelia spiroformis</name>
    <dbReference type="NCBI Taxonomy" id="29348"/>
    <lineage>
        <taxon>Bacteria</taxon>
        <taxon>Bacillati</taxon>
        <taxon>Bacillota</taxon>
        <taxon>Erysipelotrichia</taxon>
        <taxon>Erysipelotrichales</taxon>
        <taxon>Coprobacillaceae</taxon>
        <taxon>Thomasclavelia</taxon>
    </lineage>
</organism>
<evidence type="ECO:0000313" key="18">
    <source>
        <dbReference type="EMBL" id="HJF40881.1"/>
    </source>
</evidence>
<evidence type="ECO:0000256" key="12">
    <source>
        <dbReference type="ARBA" id="ARBA00041185"/>
    </source>
</evidence>
<evidence type="ECO:0000256" key="10">
    <source>
        <dbReference type="ARBA" id="ARBA00033270"/>
    </source>
</evidence>